<evidence type="ECO:0000256" key="3">
    <source>
        <dbReference type="ARBA" id="ARBA00012584"/>
    </source>
</evidence>
<evidence type="ECO:0000256" key="7">
    <source>
        <dbReference type="ARBA" id="ARBA00022695"/>
    </source>
</evidence>
<dbReference type="PANTHER" id="PTHR17490">
    <property type="entry name" value="SUA5"/>
    <property type="match status" value="1"/>
</dbReference>
<evidence type="ECO:0000256" key="11">
    <source>
        <dbReference type="ARBA" id="ARBA00048366"/>
    </source>
</evidence>
<comment type="similarity">
    <text evidence="2">Belongs to the SUA5 family.</text>
</comment>
<feature type="compositionally biased region" description="Basic and acidic residues" evidence="12">
    <location>
        <begin position="401"/>
        <end position="410"/>
    </location>
</feature>
<dbReference type="Pfam" id="PF01300">
    <property type="entry name" value="Sua5_yciO_yrdC"/>
    <property type="match status" value="1"/>
</dbReference>
<dbReference type="GO" id="GO:0005737">
    <property type="term" value="C:cytoplasm"/>
    <property type="evidence" value="ECO:0007669"/>
    <property type="project" value="UniProtKB-SubCell"/>
</dbReference>
<proteinExistence type="inferred from homology"/>
<dbReference type="EC" id="2.7.7.87" evidence="3"/>
<dbReference type="GO" id="GO:0061710">
    <property type="term" value="F:L-threonylcarbamoyladenylate synthase"/>
    <property type="evidence" value="ECO:0007669"/>
    <property type="project" value="UniProtKB-EC"/>
</dbReference>
<reference evidence="14 15" key="1">
    <citation type="journal article" date="2009" name="Stand. Genomic Sci.">
        <title>Complete genome sequence of Kytococcus sedentarius type strain (541).</title>
        <authorList>
            <person name="Sims D."/>
            <person name="Brettin T."/>
            <person name="Detter J.C."/>
            <person name="Han C."/>
            <person name="Lapidus A."/>
            <person name="Copeland A."/>
            <person name="Glavina Del Rio T."/>
            <person name="Nolan M."/>
            <person name="Chen F."/>
            <person name="Lucas S."/>
            <person name="Tice H."/>
            <person name="Cheng J.F."/>
            <person name="Bruce D."/>
            <person name="Goodwin L."/>
            <person name="Pitluck S."/>
            <person name="Ovchinnikova G."/>
            <person name="Pati A."/>
            <person name="Ivanova N."/>
            <person name="Mavrommatis K."/>
            <person name="Chen A."/>
            <person name="Palaniappan K."/>
            <person name="D'haeseleer P."/>
            <person name="Chain P."/>
            <person name="Bristow J."/>
            <person name="Eisen J.A."/>
            <person name="Markowitz V."/>
            <person name="Hugenholtz P."/>
            <person name="Schneider S."/>
            <person name="Goker M."/>
            <person name="Pukall R."/>
            <person name="Kyrpides N.C."/>
            <person name="Klenk H.P."/>
        </authorList>
    </citation>
    <scope>NUCLEOTIDE SEQUENCE [LARGE SCALE GENOMIC DNA]</scope>
    <source>
        <strain evidence="15">ATCC 14392 / DSM 20547 / JCM 11482 / CCUG 33030 / NBRC 15357 / NCTC 11040 / CCM 314 / 541</strain>
    </source>
</reference>
<evidence type="ECO:0000256" key="2">
    <source>
        <dbReference type="ARBA" id="ARBA00007663"/>
    </source>
</evidence>
<keyword evidence="5" id="KW-0808">Transferase</keyword>
<dbReference type="RefSeq" id="WP_015779775.1">
    <property type="nucleotide sequence ID" value="NC_013169.1"/>
</dbReference>
<sequence>MSPVFDCTDPTDEQRDEAFGAATEALGEGRVIVMPTDTVYGVAADPFHPDGVPNVLAAKQRSAAMPPPVLVPSVRTVDGLATSLQPYVKTLIRELWPGPLTVVVQAQPSLQWDLGETNGTVALRMPDHDLALRLLTRTGPLAVTSANVTGQPAATSVLEAATQLGSAVEVYLDGGPTAGNRPSTIVDCTRPSPVILRLGALSVERLEEVIGPDVHLRLSPAEPEPAADREALEKELKAAGRSTTPAPAGDGGPTGEGPTSEAPVGSPDDVPVIGDEIDDEDEEAGRREEAEHEAWLAELERRERAGGETDAPTTPTTPAGPGRSTGATSLWAQPADPADAAHEPGAAREAEHAPGADAERGDAHPIQDDGVAQVHQPTASTLRTVAVPVGQEFDVVGVDTAGHEVQDSPARRLHGGRAHDAHAVEDAAPNDPVNDDRSTR</sequence>
<feature type="compositionally biased region" description="Low complexity" evidence="12">
    <location>
        <begin position="256"/>
        <end position="274"/>
    </location>
</feature>
<dbReference type="InterPro" id="IPR050156">
    <property type="entry name" value="TC-AMP_synthase_SUA5"/>
</dbReference>
<dbReference type="PANTHER" id="PTHR17490:SF16">
    <property type="entry name" value="THREONYLCARBAMOYL-AMP SYNTHASE"/>
    <property type="match status" value="1"/>
</dbReference>
<dbReference type="GO" id="GO:0005524">
    <property type="term" value="F:ATP binding"/>
    <property type="evidence" value="ECO:0007669"/>
    <property type="project" value="UniProtKB-KW"/>
</dbReference>
<keyword evidence="6" id="KW-0819">tRNA processing</keyword>
<organism evidence="14 15">
    <name type="scientific">Kytococcus sedentarius (strain ATCC 14392 / DSM 20547 / JCM 11482 / CCUG 33030 / NBRC 15357 / NCTC 11040 / CCM 314 / 541)</name>
    <name type="common">Micrococcus sedentarius</name>
    <dbReference type="NCBI Taxonomy" id="478801"/>
    <lineage>
        <taxon>Bacteria</taxon>
        <taxon>Bacillati</taxon>
        <taxon>Actinomycetota</taxon>
        <taxon>Actinomycetes</taxon>
        <taxon>Micrococcales</taxon>
        <taxon>Kytococcaceae</taxon>
        <taxon>Kytococcus</taxon>
    </lineage>
</organism>
<dbReference type="NCBIfam" id="TIGR00057">
    <property type="entry name" value="L-threonylcarbamoyladenylate synthase"/>
    <property type="match status" value="1"/>
</dbReference>
<feature type="compositionally biased region" description="Low complexity" evidence="12">
    <location>
        <begin position="308"/>
        <end position="328"/>
    </location>
</feature>
<dbReference type="PROSITE" id="PS51163">
    <property type="entry name" value="YRDC"/>
    <property type="match status" value="1"/>
</dbReference>
<gene>
    <name evidence="14" type="ordered locus">Ksed_18310</name>
</gene>
<dbReference type="STRING" id="478801.Ksed_18310"/>
<evidence type="ECO:0000313" key="14">
    <source>
        <dbReference type="EMBL" id="ACV06835.1"/>
    </source>
</evidence>
<dbReference type="InterPro" id="IPR017945">
    <property type="entry name" value="DHBP_synth_RibB-like_a/b_dom"/>
</dbReference>
<evidence type="ECO:0000256" key="10">
    <source>
        <dbReference type="ARBA" id="ARBA00029774"/>
    </source>
</evidence>
<feature type="region of interest" description="Disordered" evidence="12">
    <location>
        <begin position="400"/>
        <end position="440"/>
    </location>
</feature>
<evidence type="ECO:0000313" key="15">
    <source>
        <dbReference type="Proteomes" id="UP000006666"/>
    </source>
</evidence>
<keyword evidence="4" id="KW-0963">Cytoplasm</keyword>
<feature type="region of interest" description="Disordered" evidence="12">
    <location>
        <begin position="239"/>
        <end position="379"/>
    </location>
</feature>
<evidence type="ECO:0000256" key="5">
    <source>
        <dbReference type="ARBA" id="ARBA00022679"/>
    </source>
</evidence>
<accession>C7NJQ3</accession>
<protein>
    <recommendedName>
        <fullName evidence="10">L-threonylcarbamoyladenylate synthase</fullName>
        <ecNumber evidence="3">2.7.7.87</ecNumber>
    </recommendedName>
    <alternativeName>
        <fullName evidence="10">L-threonylcarbamoyladenylate synthase</fullName>
    </alternativeName>
</protein>
<keyword evidence="15" id="KW-1185">Reference proteome</keyword>
<dbReference type="eggNOG" id="COG0009">
    <property type="taxonomic scope" value="Bacteria"/>
</dbReference>
<dbReference type="KEGG" id="kse:Ksed_18310"/>
<evidence type="ECO:0000256" key="1">
    <source>
        <dbReference type="ARBA" id="ARBA00004496"/>
    </source>
</evidence>
<dbReference type="GO" id="GO:0008033">
    <property type="term" value="P:tRNA processing"/>
    <property type="evidence" value="ECO:0007669"/>
    <property type="project" value="UniProtKB-KW"/>
</dbReference>
<dbReference type="EMBL" id="CP001686">
    <property type="protein sequence ID" value="ACV06835.1"/>
    <property type="molecule type" value="Genomic_DNA"/>
</dbReference>
<evidence type="ECO:0000256" key="12">
    <source>
        <dbReference type="SAM" id="MobiDB-lite"/>
    </source>
</evidence>
<name>C7NJQ3_KYTSD</name>
<evidence type="ECO:0000259" key="13">
    <source>
        <dbReference type="PROSITE" id="PS51163"/>
    </source>
</evidence>
<keyword evidence="7" id="KW-0548">Nucleotidyltransferase</keyword>
<dbReference type="GO" id="GO:0000049">
    <property type="term" value="F:tRNA binding"/>
    <property type="evidence" value="ECO:0007669"/>
    <property type="project" value="TreeGrafter"/>
</dbReference>
<feature type="domain" description="YrdC-like" evidence="13">
    <location>
        <begin position="16"/>
        <end position="201"/>
    </location>
</feature>
<evidence type="ECO:0000256" key="6">
    <source>
        <dbReference type="ARBA" id="ARBA00022694"/>
    </source>
</evidence>
<dbReference type="AlphaFoldDB" id="C7NJQ3"/>
<dbReference type="Gene3D" id="3.90.870.10">
    <property type="entry name" value="DHBP synthase"/>
    <property type="match status" value="1"/>
</dbReference>
<evidence type="ECO:0000256" key="4">
    <source>
        <dbReference type="ARBA" id="ARBA00022490"/>
    </source>
</evidence>
<dbReference type="InterPro" id="IPR006070">
    <property type="entry name" value="Sua5-like_dom"/>
</dbReference>
<dbReference type="SUPFAM" id="SSF55821">
    <property type="entry name" value="YrdC/RibB"/>
    <property type="match status" value="1"/>
</dbReference>
<dbReference type="GO" id="GO:0003725">
    <property type="term" value="F:double-stranded RNA binding"/>
    <property type="evidence" value="ECO:0007669"/>
    <property type="project" value="InterPro"/>
</dbReference>
<dbReference type="GO" id="GO:0006450">
    <property type="term" value="P:regulation of translational fidelity"/>
    <property type="evidence" value="ECO:0007669"/>
    <property type="project" value="TreeGrafter"/>
</dbReference>
<feature type="compositionally biased region" description="Basic and acidic residues" evidence="12">
    <location>
        <begin position="284"/>
        <end position="307"/>
    </location>
</feature>
<comment type="subcellular location">
    <subcellularLocation>
        <location evidence="1">Cytoplasm</location>
    </subcellularLocation>
</comment>
<keyword evidence="9" id="KW-0067">ATP-binding</keyword>
<dbReference type="Proteomes" id="UP000006666">
    <property type="component" value="Chromosome"/>
</dbReference>
<feature type="compositionally biased region" description="Basic and acidic residues" evidence="12">
    <location>
        <begin position="339"/>
        <end position="367"/>
    </location>
</feature>
<evidence type="ECO:0000256" key="8">
    <source>
        <dbReference type="ARBA" id="ARBA00022741"/>
    </source>
</evidence>
<evidence type="ECO:0000256" key="9">
    <source>
        <dbReference type="ARBA" id="ARBA00022840"/>
    </source>
</evidence>
<comment type="catalytic activity">
    <reaction evidence="11">
        <text>L-threonine + hydrogencarbonate + ATP = L-threonylcarbamoyladenylate + diphosphate + H2O</text>
        <dbReference type="Rhea" id="RHEA:36407"/>
        <dbReference type="ChEBI" id="CHEBI:15377"/>
        <dbReference type="ChEBI" id="CHEBI:17544"/>
        <dbReference type="ChEBI" id="CHEBI:30616"/>
        <dbReference type="ChEBI" id="CHEBI:33019"/>
        <dbReference type="ChEBI" id="CHEBI:57926"/>
        <dbReference type="ChEBI" id="CHEBI:73682"/>
        <dbReference type="EC" id="2.7.7.87"/>
    </reaction>
</comment>
<dbReference type="HOGENOM" id="CLU_031397_2_0_11"/>
<keyword evidence="8" id="KW-0547">Nucleotide-binding</keyword>